<name>A0A6P1TSD0_9FIRM</name>
<sequence length="52" mass="6363">MIKHLHDRFSSHRHFGGRRFGDSYREEYDDRFSSEYDNEYGKGNDMKDDQTE</sequence>
<dbReference type="RefSeq" id="WP_161839993.1">
    <property type="nucleotide sequence ID" value="NZ_CP048000.1"/>
</dbReference>
<feature type="compositionally biased region" description="Basic residues" evidence="1">
    <location>
        <begin position="1"/>
        <end position="17"/>
    </location>
</feature>
<evidence type="ECO:0000256" key="1">
    <source>
        <dbReference type="SAM" id="MobiDB-lite"/>
    </source>
</evidence>
<keyword evidence="3" id="KW-1185">Reference proteome</keyword>
<protein>
    <submittedName>
        <fullName evidence="2">Uncharacterized protein</fullName>
    </submittedName>
</protein>
<proteinExistence type="predicted"/>
<dbReference type="Proteomes" id="UP000464314">
    <property type="component" value="Chromosome"/>
</dbReference>
<reference evidence="2 3" key="1">
    <citation type="submission" date="2020-01" db="EMBL/GenBank/DDBJ databases">
        <title>Genome analysis of Anaerocolumna sp. CBA3638.</title>
        <authorList>
            <person name="Kim J."/>
            <person name="Roh S.W."/>
        </authorList>
    </citation>
    <scope>NUCLEOTIDE SEQUENCE [LARGE SCALE GENOMIC DNA]</scope>
    <source>
        <strain evidence="2 3">CBA3638</strain>
    </source>
</reference>
<feature type="region of interest" description="Disordered" evidence="1">
    <location>
        <begin position="1"/>
        <end position="52"/>
    </location>
</feature>
<feature type="compositionally biased region" description="Basic and acidic residues" evidence="1">
    <location>
        <begin position="19"/>
        <end position="52"/>
    </location>
</feature>
<accession>A0A6P1TSD0</accession>
<gene>
    <name evidence="2" type="ORF">Ana3638_22330</name>
</gene>
<organism evidence="2 3">
    <name type="scientific">Anaerocolumna sedimenticola</name>
    <dbReference type="NCBI Taxonomy" id="2696063"/>
    <lineage>
        <taxon>Bacteria</taxon>
        <taxon>Bacillati</taxon>
        <taxon>Bacillota</taxon>
        <taxon>Clostridia</taxon>
        <taxon>Lachnospirales</taxon>
        <taxon>Lachnospiraceae</taxon>
        <taxon>Anaerocolumna</taxon>
    </lineage>
</organism>
<evidence type="ECO:0000313" key="3">
    <source>
        <dbReference type="Proteomes" id="UP000464314"/>
    </source>
</evidence>
<evidence type="ECO:0000313" key="2">
    <source>
        <dbReference type="EMBL" id="QHQ63172.1"/>
    </source>
</evidence>
<dbReference type="AlphaFoldDB" id="A0A6P1TSD0"/>
<dbReference type="KEGG" id="anr:Ana3638_22330"/>
<dbReference type="EMBL" id="CP048000">
    <property type="protein sequence ID" value="QHQ63172.1"/>
    <property type="molecule type" value="Genomic_DNA"/>
</dbReference>